<keyword evidence="3" id="KW-1185">Reference proteome</keyword>
<dbReference type="Proteomes" id="UP000295525">
    <property type="component" value="Unassembled WGS sequence"/>
</dbReference>
<evidence type="ECO:0000313" key="3">
    <source>
        <dbReference type="Proteomes" id="UP000295525"/>
    </source>
</evidence>
<dbReference type="InterPro" id="IPR036249">
    <property type="entry name" value="Thioredoxin-like_sf"/>
</dbReference>
<protein>
    <submittedName>
        <fullName evidence="2">Thioredoxin-like protein</fullName>
    </submittedName>
</protein>
<evidence type="ECO:0000259" key="1">
    <source>
        <dbReference type="Pfam" id="PF13192"/>
    </source>
</evidence>
<evidence type="ECO:0000313" key="2">
    <source>
        <dbReference type="EMBL" id="TCT07033.1"/>
    </source>
</evidence>
<dbReference type="SUPFAM" id="SSF52833">
    <property type="entry name" value="Thioredoxin-like"/>
    <property type="match status" value="1"/>
</dbReference>
<name>A0A4R3M309_9BURK</name>
<dbReference type="Gene3D" id="3.40.30.10">
    <property type="entry name" value="Glutaredoxin"/>
    <property type="match status" value="1"/>
</dbReference>
<dbReference type="InterPro" id="IPR012336">
    <property type="entry name" value="Thioredoxin-like_fold"/>
</dbReference>
<comment type="caution">
    <text evidence="2">The sequence shown here is derived from an EMBL/GenBank/DDBJ whole genome shotgun (WGS) entry which is preliminary data.</text>
</comment>
<dbReference type="AlphaFoldDB" id="A0A4R3M309"/>
<dbReference type="Pfam" id="PF13192">
    <property type="entry name" value="Thioredoxin_3"/>
    <property type="match status" value="1"/>
</dbReference>
<gene>
    <name evidence="2" type="ORF">EDC26_10789</name>
</gene>
<dbReference type="OrthoDB" id="5119771at2"/>
<accession>A0A4R3M309</accession>
<dbReference type="RefSeq" id="WP_132582498.1">
    <property type="nucleotide sequence ID" value="NZ_SMAJ01000007.1"/>
</dbReference>
<feature type="domain" description="Thioredoxin-like fold" evidence="1">
    <location>
        <begin position="5"/>
        <end position="79"/>
    </location>
</feature>
<dbReference type="EMBL" id="SMAJ01000007">
    <property type="protein sequence ID" value="TCT07033.1"/>
    <property type="molecule type" value="Genomic_DNA"/>
</dbReference>
<reference evidence="2 3" key="1">
    <citation type="submission" date="2019-03" db="EMBL/GenBank/DDBJ databases">
        <title>Genomic Encyclopedia of Type Strains, Phase IV (KMG-IV): sequencing the most valuable type-strain genomes for metagenomic binning, comparative biology and taxonomic classification.</title>
        <authorList>
            <person name="Goeker M."/>
        </authorList>
    </citation>
    <scope>NUCLEOTIDE SEQUENCE [LARGE SCALE GENOMIC DNA]</scope>
    <source>
        <strain evidence="2 3">DSM 24591</strain>
    </source>
</reference>
<proteinExistence type="predicted"/>
<sequence length="95" mass="10510">MRTVKVVVLTQENCAFCHSAQILLKALSAEYPIEMSTLSLDTREGQELALKSGILFAPGILMDGEAVCYGRPSEKKIRKEFEHRLGGEEVKNTAL</sequence>
<organism evidence="2 3">
    <name type="scientific">Paralcaligenes ureilyticus</name>
    <dbReference type="NCBI Taxonomy" id="627131"/>
    <lineage>
        <taxon>Bacteria</taxon>
        <taxon>Pseudomonadati</taxon>
        <taxon>Pseudomonadota</taxon>
        <taxon>Betaproteobacteria</taxon>
        <taxon>Burkholderiales</taxon>
        <taxon>Alcaligenaceae</taxon>
        <taxon>Paralcaligenes</taxon>
    </lineage>
</organism>